<dbReference type="PANTHER" id="PTHR44196">
    <property type="entry name" value="DEHYDROGENASE/REDUCTASE SDR FAMILY MEMBER 7B"/>
    <property type="match status" value="1"/>
</dbReference>
<evidence type="ECO:0000259" key="4">
    <source>
        <dbReference type="SMART" id="SM00822"/>
    </source>
</evidence>
<comment type="caution">
    <text evidence="5">The sequence shown here is derived from an EMBL/GenBank/DDBJ whole genome shotgun (WGS) entry which is preliminary data.</text>
</comment>
<dbReference type="Proteomes" id="UP001370100">
    <property type="component" value="Unassembled WGS sequence"/>
</dbReference>
<organism evidence="5 6">
    <name type="scientific">Actinomycetospora aeridis</name>
    <dbReference type="NCBI Taxonomy" id="3129231"/>
    <lineage>
        <taxon>Bacteria</taxon>
        <taxon>Bacillati</taxon>
        <taxon>Actinomycetota</taxon>
        <taxon>Actinomycetes</taxon>
        <taxon>Pseudonocardiales</taxon>
        <taxon>Pseudonocardiaceae</taxon>
        <taxon>Actinomycetospora</taxon>
    </lineage>
</organism>
<dbReference type="PRINTS" id="PR00080">
    <property type="entry name" value="SDRFAMILY"/>
</dbReference>
<keyword evidence="6" id="KW-1185">Reference proteome</keyword>
<keyword evidence="2 5" id="KW-0560">Oxidoreductase</keyword>
<protein>
    <submittedName>
        <fullName evidence="5">SDR family oxidoreductase</fullName>
        <ecNumber evidence="5">1.-.-.-</ecNumber>
    </submittedName>
</protein>
<dbReference type="PRINTS" id="PR00081">
    <property type="entry name" value="GDHRDH"/>
</dbReference>
<gene>
    <name evidence="5" type="ORF">WCD41_23895</name>
</gene>
<dbReference type="SUPFAM" id="SSF51735">
    <property type="entry name" value="NAD(P)-binding Rossmann-fold domains"/>
    <property type="match status" value="1"/>
</dbReference>
<reference evidence="5 6" key="1">
    <citation type="submission" date="2024-03" db="EMBL/GenBank/DDBJ databases">
        <title>Actinomycetospora sp. OC33-EN06, a novel actinomycete isolated from wild orchid (Aerides multiflora).</title>
        <authorList>
            <person name="Suriyachadkun C."/>
        </authorList>
    </citation>
    <scope>NUCLEOTIDE SEQUENCE [LARGE SCALE GENOMIC DNA]</scope>
    <source>
        <strain evidence="5 6">OC33-EN06</strain>
    </source>
</reference>
<dbReference type="InterPro" id="IPR057326">
    <property type="entry name" value="KR_dom"/>
</dbReference>
<accession>A0ABU8NDP8</accession>
<evidence type="ECO:0000256" key="3">
    <source>
        <dbReference type="RuleBase" id="RU000363"/>
    </source>
</evidence>
<evidence type="ECO:0000313" key="5">
    <source>
        <dbReference type="EMBL" id="MEJ2889524.1"/>
    </source>
</evidence>
<comment type="similarity">
    <text evidence="1 3">Belongs to the short-chain dehydrogenases/reductases (SDR) family.</text>
</comment>
<proteinExistence type="inferred from homology"/>
<dbReference type="GO" id="GO:0016491">
    <property type="term" value="F:oxidoreductase activity"/>
    <property type="evidence" value="ECO:0007669"/>
    <property type="project" value="UniProtKB-KW"/>
</dbReference>
<dbReference type="SMART" id="SM00822">
    <property type="entry name" value="PKS_KR"/>
    <property type="match status" value="1"/>
</dbReference>
<dbReference type="Pfam" id="PF00106">
    <property type="entry name" value="adh_short"/>
    <property type="match status" value="1"/>
</dbReference>
<dbReference type="RefSeq" id="WP_337717178.1">
    <property type="nucleotide sequence ID" value="NZ_JBBEGL010000007.1"/>
</dbReference>
<evidence type="ECO:0000313" key="6">
    <source>
        <dbReference type="Proteomes" id="UP001370100"/>
    </source>
</evidence>
<dbReference type="EC" id="1.-.-.-" evidence="5"/>
<dbReference type="InterPro" id="IPR002347">
    <property type="entry name" value="SDR_fam"/>
</dbReference>
<feature type="domain" description="Ketoreductase" evidence="4">
    <location>
        <begin position="2"/>
        <end position="190"/>
    </location>
</feature>
<evidence type="ECO:0000256" key="2">
    <source>
        <dbReference type="ARBA" id="ARBA00023002"/>
    </source>
</evidence>
<dbReference type="InterPro" id="IPR020904">
    <property type="entry name" value="Sc_DH/Rdtase_CS"/>
</dbReference>
<dbReference type="Gene3D" id="3.40.50.720">
    <property type="entry name" value="NAD(P)-binding Rossmann-like Domain"/>
    <property type="match status" value="1"/>
</dbReference>
<dbReference type="CDD" id="cd05233">
    <property type="entry name" value="SDR_c"/>
    <property type="match status" value="1"/>
</dbReference>
<dbReference type="EMBL" id="JBBEGL010000007">
    <property type="protein sequence ID" value="MEJ2889524.1"/>
    <property type="molecule type" value="Genomic_DNA"/>
</dbReference>
<dbReference type="PIRSF" id="PIRSF000126">
    <property type="entry name" value="11-beta-HSD1"/>
    <property type="match status" value="1"/>
</dbReference>
<dbReference type="PANTHER" id="PTHR44196:SF2">
    <property type="entry name" value="SHORT-CHAIN DEHYDROGENASE-RELATED"/>
    <property type="match status" value="1"/>
</dbReference>
<name>A0ABU8NDP8_9PSEU</name>
<sequence>MPTALITGATAGIGAAFARRLAADGHRLVLVARDEPRLDDLAGEMHERHGAPAEGKHEVLPADLATAEGRAVVEQRLRDGAAPVDMLVNNAGIGSVGTFWDTDAEALNAQFELGTTAVFRLTRAALEGMVERDRGAVLTVASFAGLLAGRNGASYTAAKTYAVSLSAEIAAELRGTGVQAMAVCPGWTHTELHQRSGSDCPEDSSAWWLEADEVVDTALRDLARGRTRSVPGRRYRLLLAAVDAMPHAFTRR</sequence>
<evidence type="ECO:0000256" key="1">
    <source>
        <dbReference type="ARBA" id="ARBA00006484"/>
    </source>
</evidence>
<dbReference type="PROSITE" id="PS00061">
    <property type="entry name" value="ADH_SHORT"/>
    <property type="match status" value="1"/>
</dbReference>
<dbReference type="InterPro" id="IPR036291">
    <property type="entry name" value="NAD(P)-bd_dom_sf"/>
</dbReference>